<feature type="domain" description="Lipoyl-binding" evidence="11">
    <location>
        <begin position="96"/>
        <end position="172"/>
    </location>
</feature>
<feature type="compositionally biased region" description="Pro residues" evidence="10">
    <location>
        <begin position="66"/>
        <end position="77"/>
    </location>
</feature>
<sequence>MPKEIMGFDAQFLKQVKSLFQETSIEELEIAEGEDVYFRVSRKKETPPASLQANTIPVMPAVVPSSPQPVSPAPTPTSPQAVSTSTTSPYDDETKYYKIKSPIVGTFYEKPSPDSAPFVKIGDIVSPDTTVAIVEAMKVMNEIKAEVKGKIVQILKADASPVQANEPLFIVEKM</sequence>
<name>A0AAX3BFL5_9SPIR</name>
<evidence type="ECO:0000313" key="12">
    <source>
        <dbReference type="EMBL" id="URA11085.1"/>
    </source>
</evidence>
<dbReference type="InterPro" id="IPR011053">
    <property type="entry name" value="Single_hybrid_motif"/>
</dbReference>
<dbReference type="InterPro" id="IPR001249">
    <property type="entry name" value="AcCoA_biotinCC"/>
</dbReference>
<reference evidence="12" key="1">
    <citation type="submission" date="2021-04" db="EMBL/GenBank/DDBJ databases">
        <authorList>
            <person name="Postec A."/>
        </authorList>
    </citation>
    <scope>NUCLEOTIDE SEQUENCE</scope>
    <source>
        <strain evidence="12">F1F22</strain>
    </source>
</reference>
<evidence type="ECO:0000256" key="9">
    <source>
        <dbReference type="RuleBase" id="RU364072"/>
    </source>
</evidence>
<evidence type="ECO:0000256" key="1">
    <source>
        <dbReference type="ARBA" id="ARBA00003761"/>
    </source>
</evidence>
<dbReference type="KEGG" id="taqu:KDW03_04610"/>
<dbReference type="EMBL" id="CP073355">
    <property type="protein sequence ID" value="URA11085.1"/>
    <property type="molecule type" value="Genomic_DNA"/>
</dbReference>
<keyword evidence="4 9" id="KW-0444">Lipid biosynthesis</keyword>
<evidence type="ECO:0000256" key="10">
    <source>
        <dbReference type="SAM" id="MobiDB-lite"/>
    </source>
</evidence>
<keyword evidence="5 9" id="KW-0276">Fatty acid metabolism</keyword>
<dbReference type="InterPro" id="IPR050709">
    <property type="entry name" value="Biotin_Carboxyl_Carrier/Decarb"/>
</dbReference>
<gene>
    <name evidence="12" type="primary">accB</name>
    <name evidence="12" type="ORF">KDW03_04610</name>
</gene>
<dbReference type="InterPro" id="IPR000089">
    <property type="entry name" value="Biotin_lipoyl"/>
</dbReference>
<dbReference type="Proteomes" id="UP001056539">
    <property type="component" value="Chromosome"/>
</dbReference>
<dbReference type="GO" id="GO:0003989">
    <property type="term" value="F:acetyl-CoA carboxylase activity"/>
    <property type="evidence" value="ECO:0007669"/>
    <property type="project" value="InterPro"/>
</dbReference>
<keyword evidence="12" id="KW-0436">Ligase</keyword>
<dbReference type="PROSITE" id="PS00188">
    <property type="entry name" value="BIOTIN"/>
    <property type="match status" value="1"/>
</dbReference>
<dbReference type="NCBIfam" id="TIGR00531">
    <property type="entry name" value="BCCP"/>
    <property type="match status" value="1"/>
</dbReference>
<dbReference type="PANTHER" id="PTHR45266:SF3">
    <property type="entry name" value="OXALOACETATE DECARBOXYLASE ALPHA CHAIN"/>
    <property type="match status" value="1"/>
</dbReference>
<dbReference type="CDD" id="cd06850">
    <property type="entry name" value="biotinyl_domain"/>
    <property type="match status" value="1"/>
</dbReference>
<evidence type="ECO:0000256" key="3">
    <source>
        <dbReference type="ARBA" id="ARBA00017562"/>
    </source>
</evidence>
<keyword evidence="6 9" id="KW-0443">Lipid metabolism</keyword>
<dbReference type="PRINTS" id="PR01071">
    <property type="entry name" value="ACOABIOTINCC"/>
</dbReference>
<dbReference type="Gene3D" id="2.40.50.100">
    <property type="match status" value="1"/>
</dbReference>
<evidence type="ECO:0000256" key="5">
    <source>
        <dbReference type="ARBA" id="ARBA00022832"/>
    </source>
</evidence>
<evidence type="ECO:0000256" key="2">
    <source>
        <dbReference type="ARBA" id="ARBA00005194"/>
    </source>
</evidence>
<dbReference type="Pfam" id="PF00364">
    <property type="entry name" value="Biotin_lipoyl"/>
    <property type="match status" value="1"/>
</dbReference>
<dbReference type="PANTHER" id="PTHR45266">
    <property type="entry name" value="OXALOACETATE DECARBOXYLASE ALPHA CHAIN"/>
    <property type="match status" value="1"/>
</dbReference>
<dbReference type="AlphaFoldDB" id="A0AAX3BFL5"/>
<keyword evidence="7 9" id="KW-0275">Fatty acid biosynthesis</keyword>
<evidence type="ECO:0000256" key="4">
    <source>
        <dbReference type="ARBA" id="ARBA00022516"/>
    </source>
</evidence>
<evidence type="ECO:0000256" key="8">
    <source>
        <dbReference type="ARBA" id="ARBA00023267"/>
    </source>
</evidence>
<dbReference type="PROSITE" id="PS50968">
    <property type="entry name" value="BIOTINYL_LIPOYL"/>
    <property type="match status" value="1"/>
</dbReference>
<dbReference type="GO" id="GO:0009317">
    <property type="term" value="C:acetyl-CoA carboxylase complex"/>
    <property type="evidence" value="ECO:0007669"/>
    <property type="project" value="InterPro"/>
</dbReference>
<keyword evidence="13" id="KW-1185">Reference proteome</keyword>
<comment type="function">
    <text evidence="1 9">This protein is a component of the acetyl coenzyme A carboxylase complex; first, biotin carboxylase catalyzes the carboxylation of the carrier protein and then the transcarboxylase transfers the carboxyl group to form malonyl-CoA.</text>
</comment>
<feature type="compositionally biased region" description="Low complexity" evidence="10">
    <location>
        <begin position="78"/>
        <end position="89"/>
    </location>
</feature>
<accession>A0AAX3BFL5</accession>
<evidence type="ECO:0000256" key="7">
    <source>
        <dbReference type="ARBA" id="ARBA00023160"/>
    </source>
</evidence>
<evidence type="ECO:0000259" key="11">
    <source>
        <dbReference type="PROSITE" id="PS50968"/>
    </source>
</evidence>
<evidence type="ECO:0000256" key="6">
    <source>
        <dbReference type="ARBA" id="ARBA00023098"/>
    </source>
</evidence>
<dbReference type="GO" id="GO:0006633">
    <property type="term" value="P:fatty acid biosynthetic process"/>
    <property type="evidence" value="ECO:0007669"/>
    <property type="project" value="UniProtKB-KW"/>
</dbReference>
<feature type="region of interest" description="Disordered" evidence="10">
    <location>
        <begin position="63"/>
        <end position="91"/>
    </location>
</feature>
<protein>
    <recommendedName>
        <fullName evidence="3 9">Biotin carboxyl carrier protein of acetyl-CoA carboxylase</fullName>
    </recommendedName>
</protein>
<reference evidence="12" key="2">
    <citation type="submission" date="2022-06" db="EMBL/GenBank/DDBJ databases">
        <title>Thermospira aquatica gen. nov., sp. nov.</title>
        <authorList>
            <person name="Ben Ali Gam Z."/>
            <person name="Labat M."/>
        </authorList>
    </citation>
    <scope>NUCLEOTIDE SEQUENCE</scope>
    <source>
        <strain evidence="12">F1F22</strain>
    </source>
</reference>
<proteinExistence type="predicted"/>
<keyword evidence="8 9" id="KW-0092">Biotin</keyword>
<evidence type="ECO:0000313" key="13">
    <source>
        <dbReference type="Proteomes" id="UP001056539"/>
    </source>
</evidence>
<dbReference type="InterPro" id="IPR001882">
    <property type="entry name" value="Biotin_BS"/>
</dbReference>
<comment type="pathway">
    <text evidence="2 9">Lipid metabolism; fatty acid biosynthesis.</text>
</comment>
<dbReference type="SUPFAM" id="SSF51230">
    <property type="entry name" value="Single hybrid motif"/>
    <property type="match status" value="1"/>
</dbReference>
<organism evidence="12 13">
    <name type="scientific">Thermospira aquatica</name>
    <dbReference type="NCBI Taxonomy" id="2828656"/>
    <lineage>
        <taxon>Bacteria</taxon>
        <taxon>Pseudomonadati</taxon>
        <taxon>Spirochaetota</taxon>
        <taxon>Spirochaetia</taxon>
        <taxon>Brevinematales</taxon>
        <taxon>Thermospiraceae</taxon>
        <taxon>Thermospira</taxon>
    </lineage>
</organism>
<dbReference type="RefSeq" id="WP_271436220.1">
    <property type="nucleotide sequence ID" value="NZ_CP073355.1"/>
</dbReference>